<comment type="caution">
    <text evidence="1">The sequence shown here is derived from an EMBL/GenBank/DDBJ whole genome shotgun (WGS) entry which is preliminary data.</text>
</comment>
<gene>
    <name evidence="1" type="ORF">SAY87_008989</name>
</gene>
<dbReference type="Proteomes" id="UP001345219">
    <property type="component" value="Chromosome 8"/>
</dbReference>
<evidence type="ECO:0000313" key="1">
    <source>
        <dbReference type="EMBL" id="KAK4755232.1"/>
    </source>
</evidence>
<sequence length="103" mass="12335">MDRERKKHDHATYSASRVFKIRDQIAKKKRESQELEMSIYLHDIYWFLKGYNQFSPTELSSLCQYLQDAWSECVRRIQYIDQVNHATRGGEGHLLPQEEVVMQ</sequence>
<accession>A0AAN7JY08</accession>
<dbReference type="EMBL" id="JAXIOK010000014">
    <property type="protein sequence ID" value="KAK4755232.1"/>
    <property type="molecule type" value="Genomic_DNA"/>
</dbReference>
<reference evidence="1 2" key="1">
    <citation type="journal article" date="2023" name="Hortic Res">
        <title>Pangenome of water caltrop reveals structural variations and asymmetric subgenome divergence after allopolyploidization.</title>
        <authorList>
            <person name="Zhang X."/>
            <person name="Chen Y."/>
            <person name="Wang L."/>
            <person name="Yuan Y."/>
            <person name="Fang M."/>
            <person name="Shi L."/>
            <person name="Lu R."/>
            <person name="Comes H.P."/>
            <person name="Ma Y."/>
            <person name="Chen Y."/>
            <person name="Huang G."/>
            <person name="Zhou Y."/>
            <person name="Zheng Z."/>
            <person name="Qiu Y."/>
        </authorList>
    </citation>
    <scope>NUCLEOTIDE SEQUENCE [LARGE SCALE GENOMIC DNA]</scope>
    <source>
        <tissue evidence="1">Roots</tissue>
    </source>
</reference>
<organism evidence="1 2">
    <name type="scientific">Trapa incisa</name>
    <dbReference type="NCBI Taxonomy" id="236973"/>
    <lineage>
        <taxon>Eukaryota</taxon>
        <taxon>Viridiplantae</taxon>
        <taxon>Streptophyta</taxon>
        <taxon>Embryophyta</taxon>
        <taxon>Tracheophyta</taxon>
        <taxon>Spermatophyta</taxon>
        <taxon>Magnoliopsida</taxon>
        <taxon>eudicotyledons</taxon>
        <taxon>Gunneridae</taxon>
        <taxon>Pentapetalae</taxon>
        <taxon>rosids</taxon>
        <taxon>malvids</taxon>
        <taxon>Myrtales</taxon>
        <taxon>Lythraceae</taxon>
        <taxon>Trapa</taxon>
    </lineage>
</organism>
<keyword evidence="2" id="KW-1185">Reference proteome</keyword>
<evidence type="ECO:0000313" key="2">
    <source>
        <dbReference type="Proteomes" id="UP001345219"/>
    </source>
</evidence>
<name>A0AAN7JY08_9MYRT</name>
<proteinExistence type="predicted"/>
<dbReference type="AlphaFoldDB" id="A0AAN7JY08"/>
<protein>
    <submittedName>
        <fullName evidence="1">Uncharacterized protein</fullName>
    </submittedName>
</protein>